<organism evidence="2 3">
    <name type="scientific">Litomosoides sigmodontis</name>
    <name type="common">Filarial nematode worm</name>
    <dbReference type="NCBI Taxonomy" id="42156"/>
    <lineage>
        <taxon>Eukaryota</taxon>
        <taxon>Metazoa</taxon>
        <taxon>Ecdysozoa</taxon>
        <taxon>Nematoda</taxon>
        <taxon>Chromadorea</taxon>
        <taxon>Rhabditida</taxon>
        <taxon>Spirurina</taxon>
        <taxon>Spiruromorpha</taxon>
        <taxon>Filarioidea</taxon>
        <taxon>Onchocercidae</taxon>
        <taxon>Litomosoides</taxon>
    </lineage>
</organism>
<name>A0A3P6UJ33_LITSI</name>
<reference evidence="2 3" key="1">
    <citation type="submission" date="2018-08" db="EMBL/GenBank/DDBJ databases">
        <authorList>
            <person name="Laetsch R D."/>
            <person name="Stevens L."/>
            <person name="Kumar S."/>
            <person name="Blaxter L. M."/>
        </authorList>
    </citation>
    <scope>NUCLEOTIDE SEQUENCE [LARGE SCALE GENOMIC DNA]</scope>
</reference>
<dbReference type="EMBL" id="UYRX01000280">
    <property type="protein sequence ID" value="VDK79178.1"/>
    <property type="molecule type" value="Genomic_DNA"/>
</dbReference>
<sequence length="69" mass="8098">MMVTGRLHRVLHMHMTTSGVTSLNQQIMRGDNGGEERALHDRHRRGQCERPTDRPTDRPHNENEEELLR</sequence>
<proteinExistence type="predicted"/>
<keyword evidence="3" id="KW-1185">Reference proteome</keyword>
<evidence type="ECO:0000313" key="3">
    <source>
        <dbReference type="Proteomes" id="UP000277928"/>
    </source>
</evidence>
<gene>
    <name evidence="2" type="ORF">NLS_LOCUS4391</name>
</gene>
<protein>
    <submittedName>
        <fullName evidence="2">Uncharacterized protein</fullName>
    </submittedName>
</protein>
<feature type="region of interest" description="Disordered" evidence="1">
    <location>
        <begin position="23"/>
        <end position="69"/>
    </location>
</feature>
<dbReference type="AlphaFoldDB" id="A0A3P6UJ33"/>
<accession>A0A3P6UJ33</accession>
<evidence type="ECO:0000256" key="1">
    <source>
        <dbReference type="SAM" id="MobiDB-lite"/>
    </source>
</evidence>
<feature type="compositionally biased region" description="Basic and acidic residues" evidence="1">
    <location>
        <begin position="46"/>
        <end position="69"/>
    </location>
</feature>
<evidence type="ECO:0000313" key="2">
    <source>
        <dbReference type="EMBL" id="VDK79178.1"/>
    </source>
</evidence>
<dbReference type="Proteomes" id="UP000277928">
    <property type="component" value="Unassembled WGS sequence"/>
</dbReference>